<dbReference type="Proteomes" id="UP000556026">
    <property type="component" value="Unassembled WGS sequence"/>
</dbReference>
<dbReference type="AlphaFoldDB" id="A0A6V8MNH8"/>
<organism evidence="1 2">
    <name type="scientific">Geomonas silvestris</name>
    <dbReference type="NCBI Taxonomy" id="2740184"/>
    <lineage>
        <taxon>Bacteria</taxon>
        <taxon>Pseudomonadati</taxon>
        <taxon>Thermodesulfobacteriota</taxon>
        <taxon>Desulfuromonadia</taxon>
        <taxon>Geobacterales</taxon>
        <taxon>Geobacteraceae</taxon>
        <taxon>Geomonas</taxon>
    </lineage>
</organism>
<accession>A0A6V8MNH8</accession>
<sequence length="74" mass="8304">MAIPDADRAELKVLAASAELREDARHLAATRHNPFLVDGEVDGDRVLEFLDQYNAFMNHPVKPATPFLETNMKL</sequence>
<reference evidence="2" key="1">
    <citation type="submission" date="2020-06" db="EMBL/GenBank/DDBJ databases">
        <title>Draft genomic sequence of Geomonas sp. Red330.</title>
        <authorList>
            <person name="Itoh H."/>
            <person name="Zhenxing X."/>
            <person name="Ushijima N."/>
            <person name="Masuda Y."/>
            <person name="Shiratori Y."/>
            <person name="Senoo K."/>
        </authorList>
    </citation>
    <scope>NUCLEOTIDE SEQUENCE [LARGE SCALE GENOMIC DNA]</scope>
    <source>
        <strain evidence="2">Red330</strain>
    </source>
</reference>
<proteinExistence type="predicted"/>
<protein>
    <submittedName>
        <fullName evidence="1">Uncharacterized protein</fullName>
    </submittedName>
</protein>
<name>A0A6V8MNH8_9BACT</name>
<gene>
    <name evidence="1" type="ORF">GMST_35880</name>
</gene>
<evidence type="ECO:0000313" key="1">
    <source>
        <dbReference type="EMBL" id="GFO61263.1"/>
    </source>
</evidence>
<dbReference type="EMBL" id="BLXX01000013">
    <property type="protein sequence ID" value="GFO61263.1"/>
    <property type="molecule type" value="Genomic_DNA"/>
</dbReference>
<keyword evidence="2" id="KW-1185">Reference proteome</keyword>
<evidence type="ECO:0000313" key="2">
    <source>
        <dbReference type="Proteomes" id="UP000556026"/>
    </source>
</evidence>
<dbReference type="RefSeq" id="WP_183356059.1">
    <property type="nucleotide sequence ID" value="NZ_BLXX01000013.1"/>
</dbReference>
<comment type="caution">
    <text evidence="1">The sequence shown here is derived from an EMBL/GenBank/DDBJ whole genome shotgun (WGS) entry which is preliminary data.</text>
</comment>